<dbReference type="RefSeq" id="WP_213888478.1">
    <property type="nucleotide sequence ID" value="NZ_JAGFNU010000004.1"/>
</dbReference>
<comment type="caution">
    <text evidence="2">The sequence shown here is derived from an EMBL/GenBank/DDBJ whole genome shotgun (WGS) entry which is preliminary data.</text>
</comment>
<proteinExistence type="predicted"/>
<keyword evidence="1" id="KW-0732">Signal</keyword>
<feature type="signal peptide" evidence="1">
    <location>
        <begin position="1"/>
        <end position="23"/>
    </location>
</feature>
<evidence type="ECO:0000313" key="3">
    <source>
        <dbReference type="Proteomes" id="UP001589683"/>
    </source>
</evidence>
<reference evidence="2 3" key="1">
    <citation type="submission" date="2024-09" db="EMBL/GenBank/DDBJ databases">
        <authorList>
            <person name="Sun Q."/>
            <person name="Mori K."/>
        </authorList>
    </citation>
    <scope>NUCLEOTIDE SEQUENCE [LARGE SCALE GENOMIC DNA]</scope>
    <source>
        <strain evidence="2 3">CECT 8726</strain>
    </source>
</reference>
<protein>
    <submittedName>
        <fullName evidence="2">Copper-binding protein</fullName>
    </submittedName>
</protein>
<dbReference type="Proteomes" id="UP001589683">
    <property type="component" value="Unassembled WGS sequence"/>
</dbReference>
<dbReference type="InterPro" id="IPR021647">
    <property type="entry name" value="CusF_Ec"/>
</dbReference>
<accession>A0ABV5J9T0</accession>
<gene>
    <name evidence="2" type="ORF">ACFFUT_00180</name>
</gene>
<organism evidence="2 3">
    <name type="scientific">Pseudohalocynthiibacter aestuariivivens</name>
    <dbReference type="NCBI Taxonomy" id="1591409"/>
    <lineage>
        <taxon>Bacteria</taxon>
        <taxon>Pseudomonadati</taxon>
        <taxon>Pseudomonadota</taxon>
        <taxon>Alphaproteobacteria</taxon>
        <taxon>Rhodobacterales</taxon>
        <taxon>Paracoccaceae</taxon>
        <taxon>Pseudohalocynthiibacter</taxon>
    </lineage>
</organism>
<feature type="chain" id="PRO_5045257798" evidence="1">
    <location>
        <begin position="24"/>
        <end position="94"/>
    </location>
</feature>
<dbReference type="EMBL" id="JBHMEA010000006">
    <property type="protein sequence ID" value="MFB9230201.1"/>
    <property type="molecule type" value="Genomic_DNA"/>
</dbReference>
<dbReference type="InterPro" id="IPR042230">
    <property type="entry name" value="CusF_sf"/>
</dbReference>
<dbReference type="Gene3D" id="2.40.50.320">
    <property type="entry name" value="Copper binding periplasmic protein CusF"/>
    <property type="match status" value="1"/>
</dbReference>
<evidence type="ECO:0000313" key="2">
    <source>
        <dbReference type="EMBL" id="MFB9230201.1"/>
    </source>
</evidence>
<evidence type="ECO:0000256" key="1">
    <source>
        <dbReference type="SAM" id="SignalP"/>
    </source>
</evidence>
<keyword evidence="3" id="KW-1185">Reference proteome</keyword>
<sequence>MINVKTLALSAAIFAASILTASAETFTSGVVKKIDPEAGKVTIIHEELVDLGMPAMTMVFRLADPEMLDVMSEGQEIEFLADRIEGKLTVTEFR</sequence>
<dbReference type="Pfam" id="PF11604">
    <property type="entry name" value="CusF_Ec"/>
    <property type="match status" value="1"/>
</dbReference>
<name>A0ABV5J9T0_9RHOB</name>